<dbReference type="Proteomes" id="UP000249363">
    <property type="component" value="Unassembled WGS sequence"/>
</dbReference>
<evidence type="ECO:0000256" key="1">
    <source>
        <dbReference type="SAM" id="MobiDB-lite"/>
    </source>
</evidence>
<accession>A0A364L921</accession>
<name>A0A364L921_TALAM</name>
<dbReference type="OrthoDB" id="4225570at2759"/>
<feature type="region of interest" description="Disordered" evidence="1">
    <location>
        <begin position="187"/>
        <end position="211"/>
    </location>
</feature>
<evidence type="ECO:0000313" key="3">
    <source>
        <dbReference type="Proteomes" id="UP000249363"/>
    </source>
</evidence>
<gene>
    <name evidence="2" type="ORF">BHQ10_008320</name>
</gene>
<evidence type="ECO:0000313" key="2">
    <source>
        <dbReference type="EMBL" id="RAO72308.1"/>
    </source>
</evidence>
<keyword evidence="3" id="KW-1185">Reference proteome</keyword>
<dbReference type="GeneID" id="63797534"/>
<protein>
    <submittedName>
        <fullName evidence="2">Uncharacterized protein</fullName>
    </submittedName>
</protein>
<reference evidence="2 3" key="1">
    <citation type="journal article" date="2017" name="Biotechnol. Biofuels">
        <title>Differential beta-glucosidase expression as a function of carbon source availability in Talaromyces amestolkiae: a genomic and proteomic approach.</title>
        <authorList>
            <person name="de Eugenio L.I."/>
            <person name="Mendez-Liter J.A."/>
            <person name="Nieto-Dominguez M."/>
            <person name="Alonso L."/>
            <person name="Gil-Munoz J."/>
            <person name="Barriuso J."/>
            <person name="Prieto A."/>
            <person name="Martinez M.J."/>
        </authorList>
    </citation>
    <scope>NUCLEOTIDE SEQUENCE [LARGE SCALE GENOMIC DNA]</scope>
    <source>
        <strain evidence="2 3">CIB</strain>
    </source>
</reference>
<dbReference type="RefSeq" id="XP_040736822.1">
    <property type="nucleotide sequence ID" value="XM_040881113.1"/>
</dbReference>
<dbReference type="AlphaFoldDB" id="A0A364L921"/>
<comment type="caution">
    <text evidence="2">The sequence shown here is derived from an EMBL/GenBank/DDBJ whole genome shotgun (WGS) entry which is preliminary data.</text>
</comment>
<organism evidence="2 3">
    <name type="scientific">Talaromyces amestolkiae</name>
    <dbReference type="NCBI Taxonomy" id="1196081"/>
    <lineage>
        <taxon>Eukaryota</taxon>
        <taxon>Fungi</taxon>
        <taxon>Dikarya</taxon>
        <taxon>Ascomycota</taxon>
        <taxon>Pezizomycotina</taxon>
        <taxon>Eurotiomycetes</taxon>
        <taxon>Eurotiomycetidae</taxon>
        <taxon>Eurotiales</taxon>
        <taxon>Trichocomaceae</taxon>
        <taxon>Talaromyces</taxon>
        <taxon>Talaromyces sect. Talaromyces</taxon>
    </lineage>
</organism>
<proteinExistence type="predicted"/>
<dbReference type="EMBL" id="MIKG01000018">
    <property type="protein sequence ID" value="RAO72308.1"/>
    <property type="molecule type" value="Genomic_DNA"/>
</dbReference>
<sequence>MPSNTASGLSDAPASSSKTSLLWAYQLRREHVHLVDRIDDMSTQLISSTNKSQICDDHLSSLESLVKTLQAENCTLKNEVTLVRTKLTASIEDINQQITQIVSVNNAAEYVTKQLELDIRGMGHQVTELSKCVSELKGEIANVAYQIGALAAQEVDVEPTQDKAELAKVESGSEQIEARRRRIVTLSLGEKRSDPQPSPEPEAEITNVPDSMISQTALSTQSIISDTIPSPNPYDHIFQQIHQNGRTISDYFVFTSELRPQLPRRKQEGHIVEAFFDGITEDSDGAAFKASLEDYLDKAGWSEVEGERFGEAGRVANIIFENG</sequence>